<reference evidence="1" key="1">
    <citation type="submission" date="2009-07" db="EMBL/GenBank/DDBJ databases">
        <authorList>
            <person name="Weinstock G."/>
            <person name="Sodergren E."/>
            <person name="Clifton S."/>
            <person name="Fulton L."/>
            <person name="Fulton B."/>
            <person name="Courtney L."/>
            <person name="Fronick C."/>
            <person name="Harrison M."/>
            <person name="Strong C."/>
            <person name="Farmer C."/>
            <person name="Delahaunty K."/>
            <person name="Markovic C."/>
            <person name="Hall O."/>
            <person name="Minx P."/>
            <person name="Tomlinson C."/>
            <person name="Mitreva M."/>
            <person name="Nelson J."/>
            <person name="Hou S."/>
            <person name="Wollam A."/>
            <person name="Pepin K.H."/>
            <person name="Johnson M."/>
            <person name="Bhonagiri V."/>
            <person name="Nash W.E."/>
            <person name="Warren W."/>
            <person name="Chinwalla A."/>
            <person name="Mardis E.R."/>
            <person name="Wilson R.K."/>
        </authorList>
    </citation>
    <scope>NUCLEOTIDE SEQUENCE [LARGE SCALE GENOMIC DNA]</scope>
    <source>
        <strain evidence="1">DSM 14469</strain>
    </source>
</reference>
<sequence>MPVIKKSDEEIRYALMKGNILKRMEAYQVTDKQMALVTGMAEKTFAQKKNHPERFTYPEVIRLCRKLKFPDNEILEVIRQK</sequence>
<keyword evidence="2" id="KW-1185">Reference proteome</keyword>
<dbReference type="RefSeq" id="WP_006860217.1">
    <property type="nucleotide sequence ID" value="NZ_ACCL02000002.1"/>
</dbReference>
<comment type="caution">
    <text evidence="1">The sequence shown here is derived from an EMBL/GenBank/DDBJ whole genome shotgun (WGS) entry which is preliminary data.</text>
</comment>
<dbReference type="Proteomes" id="UP000005561">
    <property type="component" value="Unassembled WGS sequence"/>
</dbReference>
<gene>
    <name evidence="1" type="ORF">BRYFOR_05417</name>
</gene>
<evidence type="ECO:0008006" key="3">
    <source>
        <dbReference type="Google" id="ProtNLM"/>
    </source>
</evidence>
<evidence type="ECO:0000313" key="1">
    <source>
        <dbReference type="EMBL" id="EET62382.1"/>
    </source>
</evidence>
<name>C6L9X5_9FIRM</name>
<dbReference type="EMBL" id="ACCL02000002">
    <property type="protein sequence ID" value="EET62382.1"/>
    <property type="molecule type" value="Genomic_DNA"/>
</dbReference>
<proteinExistence type="predicted"/>
<protein>
    <recommendedName>
        <fullName evidence="3">HTH cro/C1-type domain-containing protein</fullName>
    </recommendedName>
</protein>
<organism evidence="1 2">
    <name type="scientific">Marvinbryantia formatexigens DSM 14469</name>
    <dbReference type="NCBI Taxonomy" id="478749"/>
    <lineage>
        <taxon>Bacteria</taxon>
        <taxon>Bacillati</taxon>
        <taxon>Bacillota</taxon>
        <taxon>Clostridia</taxon>
        <taxon>Lachnospirales</taxon>
        <taxon>Lachnospiraceae</taxon>
        <taxon>Marvinbryantia</taxon>
    </lineage>
</organism>
<accession>C6L9X5</accession>
<dbReference type="AlphaFoldDB" id="C6L9X5"/>
<dbReference type="eggNOG" id="ENOG5034C57">
    <property type="taxonomic scope" value="Bacteria"/>
</dbReference>
<evidence type="ECO:0000313" key="2">
    <source>
        <dbReference type="Proteomes" id="UP000005561"/>
    </source>
</evidence>